<dbReference type="PANTHER" id="PTHR38590">
    <property type="entry name" value="BLL0828 PROTEIN"/>
    <property type="match status" value="1"/>
</dbReference>
<dbReference type="PANTHER" id="PTHR38590:SF1">
    <property type="entry name" value="BLL0828 PROTEIN"/>
    <property type="match status" value="1"/>
</dbReference>
<comment type="caution">
    <text evidence="2">The sequence shown here is derived from an EMBL/GenBank/DDBJ whole genome shotgun (WGS) entry which is preliminary data.</text>
</comment>
<dbReference type="Gene3D" id="3.40.960.10">
    <property type="entry name" value="VSR Endonuclease"/>
    <property type="match status" value="1"/>
</dbReference>
<feature type="domain" description="DUF559" evidence="1">
    <location>
        <begin position="4"/>
        <end position="111"/>
    </location>
</feature>
<evidence type="ECO:0000259" key="1">
    <source>
        <dbReference type="Pfam" id="PF04480"/>
    </source>
</evidence>
<evidence type="ECO:0000313" key="3">
    <source>
        <dbReference type="Proteomes" id="UP000440694"/>
    </source>
</evidence>
<accession>A0A6I3KKQ4</accession>
<sequence>MNRFKSRARCLRTEQPRAEEILWRELRNRHLDGCKFRRQHPIGVYIVDFVSLERKLVIEVDGATHSTDEEIARDARRTTEIESFGFHVVRVTHTDIYKNLDGVLDWILLELGRL</sequence>
<dbReference type="SUPFAM" id="SSF52980">
    <property type="entry name" value="Restriction endonuclease-like"/>
    <property type="match status" value="1"/>
</dbReference>
<dbReference type="InterPro" id="IPR047216">
    <property type="entry name" value="Endonuclease_DUF559_bact"/>
</dbReference>
<organism evidence="2 3">
    <name type="scientific">Hyphomicrobium album</name>
    <dbReference type="NCBI Taxonomy" id="2665159"/>
    <lineage>
        <taxon>Bacteria</taxon>
        <taxon>Pseudomonadati</taxon>
        <taxon>Pseudomonadota</taxon>
        <taxon>Alphaproteobacteria</taxon>
        <taxon>Hyphomicrobiales</taxon>
        <taxon>Hyphomicrobiaceae</taxon>
        <taxon>Hyphomicrobium</taxon>
    </lineage>
</organism>
<dbReference type="RefSeq" id="WP_154739304.1">
    <property type="nucleotide sequence ID" value="NZ_WMBQ01000001.1"/>
</dbReference>
<dbReference type="Pfam" id="PF04480">
    <property type="entry name" value="DUF559"/>
    <property type="match status" value="1"/>
</dbReference>
<evidence type="ECO:0000313" key="2">
    <source>
        <dbReference type="EMBL" id="MTD94948.1"/>
    </source>
</evidence>
<proteinExistence type="predicted"/>
<gene>
    <name evidence="2" type="ORF">GIW81_11460</name>
</gene>
<reference evidence="2 3" key="1">
    <citation type="submission" date="2019-11" db="EMBL/GenBank/DDBJ databases">
        <title>Identification of a novel strain.</title>
        <authorList>
            <person name="Xu Q."/>
            <person name="Wang G."/>
        </authorList>
    </citation>
    <scope>NUCLEOTIDE SEQUENCE [LARGE SCALE GENOMIC DNA]</scope>
    <source>
        <strain evidence="3">xq</strain>
    </source>
</reference>
<dbReference type="InterPro" id="IPR011335">
    <property type="entry name" value="Restrct_endonuc-II-like"/>
</dbReference>
<dbReference type="InterPro" id="IPR007569">
    <property type="entry name" value="DUF559"/>
</dbReference>
<keyword evidence="3" id="KW-1185">Reference proteome</keyword>
<dbReference type="CDD" id="cd01038">
    <property type="entry name" value="Endonuclease_DUF559"/>
    <property type="match status" value="1"/>
</dbReference>
<dbReference type="Proteomes" id="UP000440694">
    <property type="component" value="Unassembled WGS sequence"/>
</dbReference>
<dbReference type="AlphaFoldDB" id="A0A6I3KKQ4"/>
<protein>
    <submittedName>
        <fullName evidence="2">DUF559 domain-containing protein</fullName>
    </submittedName>
</protein>
<dbReference type="EMBL" id="WMBQ01000001">
    <property type="protein sequence ID" value="MTD94948.1"/>
    <property type="molecule type" value="Genomic_DNA"/>
</dbReference>
<name>A0A6I3KKQ4_9HYPH</name>